<comment type="caution">
    <text evidence="3">The sequence shown here is derived from an EMBL/GenBank/DDBJ whole genome shotgun (WGS) entry which is preliminary data.</text>
</comment>
<evidence type="ECO:0000256" key="1">
    <source>
        <dbReference type="ARBA" id="ARBA00022729"/>
    </source>
</evidence>
<organism evidence="3 4">
    <name type="scientific">Kineosporia corallincola</name>
    <dbReference type="NCBI Taxonomy" id="2835133"/>
    <lineage>
        <taxon>Bacteria</taxon>
        <taxon>Bacillati</taxon>
        <taxon>Actinomycetota</taxon>
        <taxon>Actinomycetes</taxon>
        <taxon>Kineosporiales</taxon>
        <taxon>Kineosporiaceae</taxon>
        <taxon>Kineosporia</taxon>
    </lineage>
</organism>
<keyword evidence="4" id="KW-1185">Reference proteome</keyword>
<keyword evidence="1" id="KW-0732">Signal</keyword>
<dbReference type="EMBL" id="JAHBAY010000007">
    <property type="protein sequence ID" value="MBT0770866.1"/>
    <property type="molecule type" value="Genomic_DNA"/>
</dbReference>
<protein>
    <recommendedName>
        <fullName evidence="5">DUF4352 domain-containing protein</fullName>
    </recommendedName>
</protein>
<evidence type="ECO:0000313" key="3">
    <source>
        <dbReference type="EMBL" id="MBT0770866.1"/>
    </source>
</evidence>
<dbReference type="InterPro" id="IPR029050">
    <property type="entry name" value="Immunoprotect_excell_Ig-like"/>
</dbReference>
<dbReference type="RefSeq" id="WP_214157157.1">
    <property type="nucleotide sequence ID" value="NZ_JAHBAY010000007.1"/>
</dbReference>
<gene>
    <name evidence="3" type="ORF">KIH74_18125</name>
</gene>
<feature type="region of interest" description="Disordered" evidence="2">
    <location>
        <begin position="230"/>
        <end position="258"/>
    </location>
</feature>
<accession>A0ABS5TIE4</accession>
<dbReference type="Gene3D" id="2.60.40.1240">
    <property type="match status" value="1"/>
</dbReference>
<evidence type="ECO:0000313" key="4">
    <source>
        <dbReference type="Proteomes" id="UP001197247"/>
    </source>
</evidence>
<reference evidence="3 4" key="1">
    <citation type="submission" date="2021-05" db="EMBL/GenBank/DDBJ databases">
        <title>Kineosporia and Streptomyces sp. nov. two new marine actinobacteria isolated from Coral.</title>
        <authorList>
            <person name="Buangrab K."/>
            <person name="Sutthacheep M."/>
            <person name="Yeemin T."/>
            <person name="Harunari E."/>
            <person name="Igarashi Y."/>
            <person name="Kanchanasin P."/>
            <person name="Tanasupawat S."/>
            <person name="Phongsopitanun W."/>
        </authorList>
    </citation>
    <scope>NUCLEOTIDE SEQUENCE [LARGE SCALE GENOMIC DNA]</scope>
    <source>
        <strain evidence="3 4">J2-2</strain>
    </source>
</reference>
<name>A0ABS5TIE4_9ACTN</name>
<feature type="compositionally biased region" description="Low complexity" evidence="2">
    <location>
        <begin position="238"/>
        <end position="258"/>
    </location>
</feature>
<evidence type="ECO:0008006" key="5">
    <source>
        <dbReference type="Google" id="ProtNLM"/>
    </source>
</evidence>
<dbReference type="Proteomes" id="UP001197247">
    <property type="component" value="Unassembled WGS sequence"/>
</dbReference>
<sequence>MSLPSVPPEEPAASGSRVAQRLLDQPLRSFGVGITALVLGSTAAFGGLEEAQGGGIGSRIGTVQVGRTIEADPFEITIRRLIWMDGAAVPNTYPSRSGDRWLAVVADIENTSDESVLGYYATQVLSIDAGAVKGMVRTPELDYDTTGDDSDRTTRVRADHVQQYADSSALEPIQPGITYSAVFLFEHDAEVPPPDEVKVQVVEHTWRADSLTQTEQWLDPTVTAEAELAVLPQKAGSDDTSTTADSGTETSTDTGAGG</sequence>
<evidence type="ECO:0000256" key="2">
    <source>
        <dbReference type="SAM" id="MobiDB-lite"/>
    </source>
</evidence>
<proteinExistence type="predicted"/>